<dbReference type="CDD" id="cd00761">
    <property type="entry name" value="Glyco_tranf_GTA_type"/>
    <property type="match status" value="1"/>
</dbReference>
<feature type="domain" description="Glycosyltransferase 2-like" evidence="1">
    <location>
        <begin position="6"/>
        <end position="128"/>
    </location>
</feature>
<dbReference type="InterPro" id="IPR001173">
    <property type="entry name" value="Glyco_trans_2-like"/>
</dbReference>
<dbReference type="RefSeq" id="WP_379982325.1">
    <property type="nucleotide sequence ID" value="NZ_JBHSFV010000017.1"/>
</dbReference>
<dbReference type="PANTHER" id="PTHR22916">
    <property type="entry name" value="GLYCOSYLTRANSFERASE"/>
    <property type="match status" value="1"/>
</dbReference>
<protein>
    <submittedName>
        <fullName evidence="2">Glycosyltransferase family 2 protein</fullName>
    </submittedName>
</protein>
<evidence type="ECO:0000313" key="2">
    <source>
        <dbReference type="EMBL" id="MFC4636281.1"/>
    </source>
</evidence>
<proteinExistence type="predicted"/>
<evidence type="ECO:0000259" key="1">
    <source>
        <dbReference type="Pfam" id="PF00535"/>
    </source>
</evidence>
<dbReference type="EMBL" id="JBHSFV010000017">
    <property type="protein sequence ID" value="MFC4636281.1"/>
    <property type="molecule type" value="Genomic_DNA"/>
</dbReference>
<dbReference type="Pfam" id="PF00535">
    <property type="entry name" value="Glycos_transf_2"/>
    <property type="match status" value="1"/>
</dbReference>
<dbReference type="PANTHER" id="PTHR22916:SF3">
    <property type="entry name" value="UDP-GLCNAC:BETAGAL BETA-1,3-N-ACETYLGLUCOSAMINYLTRANSFERASE-LIKE PROTEIN 1"/>
    <property type="match status" value="1"/>
</dbReference>
<keyword evidence="3" id="KW-1185">Reference proteome</keyword>
<reference evidence="3" key="1">
    <citation type="journal article" date="2019" name="Int. J. Syst. Evol. Microbiol.">
        <title>The Global Catalogue of Microorganisms (GCM) 10K type strain sequencing project: providing services to taxonomists for standard genome sequencing and annotation.</title>
        <authorList>
            <consortium name="The Broad Institute Genomics Platform"/>
            <consortium name="The Broad Institute Genome Sequencing Center for Infectious Disease"/>
            <person name="Wu L."/>
            <person name="Ma J."/>
        </authorList>
    </citation>
    <scope>NUCLEOTIDE SEQUENCE [LARGE SCALE GENOMIC DNA]</scope>
    <source>
        <strain evidence="3">YJ-61-S</strain>
    </source>
</reference>
<accession>A0ABV9I1I7</accession>
<gene>
    <name evidence="2" type="ORF">ACFO3O_20410</name>
</gene>
<name>A0ABV9I1I7_9FLAO</name>
<dbReference type="Gene3D" id="3.90.550.10">
    <property type="entry name" value="Spore Coat Polysaccharide Biosynthesis Protein SpsA, Chain A"/>
    <property type="match status" value="1"/>
</dbReference>
<dbReference type="SUPFAM" id="SSF53448">
    <property type="entry name" value="Nucleotide-diphospho-sugar transferases"/>
    <property type="match status" value="1"/>
</dbReference>
<dbReference type="Proteomes" id="UP001596043">
    <property type="component" value="Unassembled WGS sequence"/>
</dbReference>
<evidence type="ECO:0000313" key="3">
    <source>
        <dbReference type="Proteomes" id="UP001596043"/>
    </source>
</evidence>
<sequence length="319" mass="37189">MSSLVSIIIPTYNRASLLKETLSSIQAQTYTHWECIIVDDGSTDNSMKLLKKIQEADDRFKIFQREAHLKKGGNTCRNIGLDKAEGKYIQFFDSDDIMKPAMIQSKVELLEAKRCAYVISKTANFEHPDVTTITDVHDRFYTFKEYPITHVNYVTQVINWLTPDFMGEARLFDTLRFNENLPSGQEYNLFCKLTLESNKVVVLDEFTTLRRMHTASMRAILDSDKERLKQERILLYTETYKELKKRKAPKKGLYKLLKNICLLHVKDQPSRQDLFFISSSLLYVGAYKMSLYYTVYQLGATYFSKGYALRKKLLTYLID</sequence>
<comment type="caution">
    <text evidence="2">The sequence shown here is derived from an EMBL/GenBank/DDBJ whole genome shotgun (WGS) entry which is preliminary data.</text>
</comment>
<organism evidence="2 3">
    <name type="scientific">Dokdonia ponticola</name>
    <dbReference type="NCBI Taxonomy" id="2041041"/>
    <lineage>
        <taxon>Bacteria</taxon>
        <taxon>Pseudomonadati</taxon>
        <taxon>Bacteroidota</taxon>
        <taxon>Flavobacteriia</taxon>
        <taxon>Flavobacteriales</taxon>
        <taxon>Flavobacteriaceae</taxon>
        <taxon>Dokdonia</taxon>
    </lineage>
</organism>
<dbReference type="InterPro" id="IPR029044">
    <property type="entry name" value="Nucleotide-diphossugar_trans"/>
</dbReference>